<dbReference type="InterPro" id="IPR027417">
    <property type="entry name" value="P-loop_NTPase"/>
</dbReference>
<sequence>VVLDQLMGFLGRGIDSHRDQDVRAGLTPLAQIADRTGATVLALRHLNKSSNTAAIYRGGGSIAFAGVARVVLLAGIHPSGDGSLVLSQVKNNLAAPTESLRFQLVDRDDQPTLWWVGPCGLGPDELLAASPTGGGELLRAIEWLREVLSAGPVPAADVTYLGSTDGISERTLERAKSELGVSSKKVGDHWEWSLPE</sequence>
<dbReference type="EMBL" id="UINC01053484">
    <property type="protein sequence ID" value="SVB70050.1"/>
    <property type="molecule type" value="Genomic_DNA"/>
</dbReference>
<gene>
    <name evidence="1" type="ORF">METZ01_LOCUS222904</name>
</gene>
<reference evidence="1" key="1">
    <citation type="submission" date="2018-05" db="EMBL/GenBank/DDBJ databases">
        <authorList>
            <person name="Lanie J.A."/>
            <person name="Ng W.-L."/>
            <person name="Kazmierczak K.M."/>
            <person name="Andrzejewski T.M."/>
            <person name="Davidsen T.M."/>
            <person name="Wayne K.J."/>
            <person name="Tettelin H."/>
            <person name="Glass J.I."/>
            <person name="Rusch D."/>
            <person name="Podicherti R."/>
            <person name="Tsui H.-C.T."/>
            <person name="Winkler M.E."/>
        </authorList>
    </citation>
    <scope>NUCLEOTIDE SEQUENCE</scope>
</reference>
<dbReference type="Pfam" id="PF13481">
    <property type="entry name" value="AAA_25"/>
    <property type="match status" value="1"/>
</dbReference>
<accession>A0A382G443</accession>
<protein>
    <recommendedName>
        <fullName evidence="2">AAA family ATPase</fullName>
    </recommendedName>
</protein>
<feature type="non-terminal residue" evidence="1">
    <location>
        <position position="1"/>
    </location>
</feature>
<dbReference type="Gene3D" id="3.40.50.300">
    <property type="entry name" value="P-loop containing nucleotide triphosphate hydrolases"/>
    <property type="match status" value="1"/>
</dbReference>
<evidence type="ECO:0008006" key="2">
    <source>
        <dbReference type="Google" id="ProtNLM"/>
    </source>
</evidence>
<name>A0A382G443_9ZZZZ</name>
<evidence type="ECO:0000313" key="1">
    <source>
        <dbReference type="EMBL" id="SVB70050.1"/>
    </source>
</evidence>
<organism evidence="1">
    <name type="scientific">marine metagenome</name>
    <dbReference type="NCBI Taxonomy" id="408172"/>
    <lineage>
        <taxon>unclassified sequences</taxon>
        <taxon>metagenomes</taxon>
        <taxon>ecological metagenomes</taxon>
    </lineage>
</organism>
<dbReference type="AlphaFoldDB" id="A0A382G443"/>
<proteinExistence type="predicted"/>